<evidence type="ECO:0000313" key="3">
    <source>
        <dbReference type="Proteomes" id="UP000255549"/>
    </source>
</evidence>
<evidence type="ECO:0000256" key="1">
    <source>
        <dbReference type="SAM" id="Phobius"/>
    </source>
</evidence>
<evidence type="ECO:0000313" key="2">
    <source>
        <dbReference type="EMBL" id="SUM45585.1"/>
    </source>
</evidence>
<keyword evidence="3" id="KW-1185">Reference proteome</keyword>
<dbReference type="NCBIfam" id="NF040686">
    <property type="entry name" value="TcpD_dom"/>
    <property type="match status" value="1"/>
</dbReference>
<accession>A0A380G3K8</accession>
<dbReference type="Proteomes" id="UP000255549">
    <property type="component" value="Unassembled WGS sequence"/>
</dbReference>
<keyword evidence="1" id="KW-1133">Transmembrane helix</keyword>
<organism evidence="2 3">
    <name type="scientific">Staphylococcus intermedius NCTC 11048</name>
    <dbReference type="NCBI Taxonomy" id="1141106"/>
    <lineage>
        <taxon>Bacteria</taxon>
        <taxon>Bacillati</taxon>
        <taxon>Bacillota</taxon>
        <taxon>Bacilli</taxon>
        <taxon>Bacillales</taxon>
        <taxon>Staphylococcaceae</taxon>
        <taxon>Staphylococcus</taxon>
        <taxon>Staphylococcus intermedius group</taxon>
    </lineage>
</organism>
<protein>
    <submittedName>
        <fullName evidence="2">Transposon-related protein</fullName>
    </submittedName>
</protein>
<keyword evidence="1" id="KW-0812">Transmembrane</keyword>
<name>A0A380G3K8_STAIN</name>
<proteinExistence type="predicted"/>
<dbReference type="AlphaFoldDB" id="A0A380G3K8"/>
<dbReference type="EMBL" id="UHDP01000003">
    <property type="protein sequence ID" value="SUM45585.1"/>
    <property type="molecule type" value="Genomic_DNA"/>
</dbReference>
<sequence>MNTLYSMLFVLGAGRPSINGLGDWISSEVGTGIGIVVLIIGVIHWASGKYGRMLALFVVGGLLFLVSKGPENVFNAISAVWEMIFGG</sequence>
<reference evidence="2 3" key="1">
    <citation type="submission" date="2018-06" db="EMBL/GenBank/DDBJ databases">
        <authorList>
            <consortium name="Pathogen Informatics"/>
            <person name="Doyle S."/>
        </authorList>
    </citation>
    <scope>NUCLEOTIDE SEQUENCE [LARGE SCALE GENOMIC DNA]</scope>
    <source>
        <strain evidence="3">NCTC 11048</strain>
    </source>
</reference>
<dbReference type="InterPro" id="IPR049746">
    <property type="entry name" value="TcpD-like_C"/>
</dbReference>
<dbReference type="STRING" id="1141106.GCA_000308095_00869"/>
<feature type="transmembrane region" description="Helical" evidence="1">
    <location>
        <begin position="24"/>
        <end position="43"/>
    </location>
</feature>
<gene>
    <name evidence="2" type="ORF">NCTC11048_00570</name>
</gene>
<keyword evidence="1" id="KW-0472">Membrane</keyword>
<dbReference type="RefSeq" id="WP_019168873.1">
    <property type="nucleotide sequence ID" value="NZ_CAIB01000177.1"/>
</dbReference>